<evidence type="ECO:0000313" key="3">
    <source>
        <dbReference type="EMBL" id="MCP9273878.1"/>
    </source>
</evidence>
<dbReference type="SUPFAM" id="SSF50998">
    <property type="entry name" value="Quinoprotein alcohol dehydrogenase-like"/>
    <property type="match status" value="1"/>
</dbReference>
<comment type="caution">
    <text evidence="3">The sequence shown here is derived from an EMBL/GenBank/DDBJ whole genome shotgun (WGS) entry which is preliminary data.</text>
</comment>
<dbReference type="EMBL" id="JANDBD010000006">
    <property type="protein sequence ID" value="MCP9273878.1"/>
    <property type="molecule type" value="Genomic_DNA"/>
</dbReference>
<dbReference type="Proteomes" id="UP001651690">
    <property type="component" value="Unassembled WGS sequence"/>
</dbReference>
<feature type="region of interest" description="Disordered" evidence="1">
    <location>
        <begin position="135"/>
        <end position="154"/>
    </location>
</feature>
<name>A0ABT1M3Y6_9MYCO</name>
<keyword evidence="4" id="KW-1185">Reference proteome</keyword>
<feature type="region of interest" description="Disordered" evidence="1">
    <location>
        <begin position="65"/>
        <end position="89"/>
    </location>
</feature>
<feature type="transmembrane region" description="Helical" evidence="2">
    <location>
        <begin position="12"/>
        <end position="31"/>
    </location>
</feature>
<keyword evidence="2" id="KW-1133">Transmembrane helix</keyword>
<protein>
    <submittedName>
        <fullName evidence="3">PQQ-binding-like beta-propeller repeat protein</fullName>
    </submittedName>
</protein>
<evidence type="ECO:0000256" key="1">
    <source>
        <dbReference type="SAM" id="MobiDB-lite"/>
    </source>
</evidence>
<organism evidence="3 4">
    <name type="scientific">Mycolicibacterium arenosum</name>
    <dbReference type="NCBI Taxonomy" id="2952157"/>
    <lineage>
        <taxon>Bacteria</taxon>
        <taxon>Bacillati</taxon>
        <taxon>Actinomycetota</taxon>
        <taxon>Actinomycetes</taxon>
        <taxon>Mycobacteriales</taxon>
        <taxon>Mycobacteriaceae</taxon>
        <taxon>Mycolicibacterium</taxon>
    </lineage>
</organism>
<proteinExistence type="predicted"/>
<dbReference type="InterPro" id="IPR011047">
    <property type="entry name" value="Quinoprotein_ADH-like_sf"/>
</dbReference>
<keyword evidence="2" id="KW-0812">Transmembrane</keyword>
<evidence type="ECO:0000256" key="2">
    <source>
        <dbReference type="SAM" id="Phobius"/>
    </source>
</evidence>
<sequence>MVAPERRTRADLVAALAIVVVVAVAAALLWWTSDARATISRPAAEPVPGLSVAREVPTTLRELWSAPSPKTDRPVVAGGSIVTGDGKQVDGRDATSGDVLWSYARDRDLCGVTYVYYDAVAVYPDDRGCGQVTTLSGKDGKRGATRSSYSDPEVRLSSDGTTVLSYGDSRLEQWRSDMVRMLSWGALDARIKPKVPAQPICRLVSAAGSGSQVAVIESCPQASEPRLTLLRADKEEDEPLTKSVPLTGVPDDDSARVIAVSGTTAAVYVPTPKPTVNVIDEDGKTIASTLIPKPPSPNAVASGNDDVVTWWTGDSVMVFDTNGLKYKYTVSPVGGQAPVGPATVMVGKLLVPVTTGYDVFDAESGAPDRHIDVARPPSQEAVVPAIAGSTVLEQRGDTLVALG</sequence>
<evidence type="ECO:0000313" key="4">
    <source>
        <dbReference type="Proteomes" id="UP001651690"/>
    </source>
</evidence>
<gene>
    <name evidence="3" type="ORF">NM203_16940</name>
</gene>
<accession>A0ABT1M3Y6</accession>
<keyword evidence="2" id="KW-0472">Membrane</keyword>
<reference evidence="3 4" key="1">
    <citation type="submission" date="2022-06" db="EMBL/GenBank/DDBJ databases">
        <title>Mycolicibacterium sp. CAU 1645 isolated from seawater.</title>
        <authorList>
            <person name="Kim W."/>
        </authorList>
    </citation>
    <scope>NUCLEOTIDE SEQUENCE [LARGE SCALE GENOMIC DNA]</scope>
    <source>
        <strain evidence="3 4">CAU 1645</strain>
    </source>
</reference>
<dbReference type="RefSeq" id="WP_255061182.1">
    <property type="nucleotide sequence ID" value="NZ_JANDBD010000006.1"/>
</dbReference>